<keyword evidence="8" id="KW-0326">Glycosidase</keyword>
<sequence length="533" mass="59972">MGRRSSSGGSWGGYLHAAYYIRRPKKFALICGLFIVAMLILMDRHSAARELKLLEEKLNRLKADRKTLEDKINQIVKTNDIHGPGGTDGGDLDTEKNEEVVAVGKEGQPGGKETGVQGDDGISGRDSNSKRNRKVGPLETEAVLRGHTQSEEELENERRREAVKDAFLHAWKGYEDYAWGMDELQPVSRSGKNSFGGLGATIVDALDTAYIMGLTDIFEKAKLYYSSILADLGTETLEFVGLSQRTLEPKYKETVEKTITYIRDHIFPDNGLVPIYINPESGTAVHSKITFGAMGDSFYEYLLKAWIQGGKTEEVQFYWDMWKKSMKGLKTLVRTSSPSGYVYLAERANDNLIPKMDHLACFAAGMLALGADGPDQEEYIKLAEELARTCYGFYEKTPSTLSGENYNFIDGRDFMVGTPYNILRPETVESLMILYRVTKKPIYRDWGWNIFQSFEKKCKAEVGYAGLRDVTIDPPEKDDTMQSFFLAETLKYLYLLFSEPTVIPLDQWVFNTEAHPLRIIPRLGGPTRTGTTT</sequence>
<evidence type="ECO:0000256" key="10">
    <source>
        <dbReference type="SAM" id="MobiDB-lite"/>
    </source>
</evidence>
<name>A0A388KBT7_CHABU</name>
<dbReference type="PANTHER" id="PTHR11742">
    <property type="entry name" value="MANNOSYL-OLIGOSACCHARIDE ALPHA-1,2-MANNOSIDASE-RELATED"/>
    <property type="match status" value="1"/>
</dbReference>
<dbReference type="OrthoDB" id="8118055at2759"/>
<evidence type="ECO:0000256" key="7">
    <source>
        <dbReference type="PIRSR" id="PIRSR601382-3"/>
    </source>
</evidence>
<gene>
    <name evidence="12" type="ORF">CBR_g643</name>
</gene>
<dbReference type="GO" id="GO:0005509">
    <property type="term" value="F:calcium ion binding"/>
    <property type="evidence" value="ECO:0007669"/>
    <property type="project" value="InterPro"/>
</dbReference>
<dbReference type="Gene3D" id="1.50.10.10">
    <property type="match status" value="2"/>
</dbReference>
<keyword evidence="11" id="KW-1133">Transmembrane helix</keyword>
<comment type="pathway">
    <text evidence="2">Protein modification; protein glycosylation.</text>
</comment>
<evidence type="ECO:0000313" key="13">
    <source>
        <dbReference type="Proteomes" id="UP000265515"/>
    </source>
</evidence>
<feature type="disulfide bond" evidence="7">
    <location>
        <begin position="361"/>
        <end position="390"/>
    </location>
</feature>
<organism evidence="12 13">
    <name type="scientific">Chara braunii</name>
    <name type="common">Braun's stonewort</name>
    <dbReference type="NCBI Taxonomy" id="69332"/>
    <lineage>
        <taxon>Eukaryota</taxon>
        <taxon>Viridiplantae</taxon>
        <taxon>Streptophyta</taxon>
        <taxon>Charophyceae</taxon>
        <taxon>Charales</taxon>
        <taxon>Characeae</taxon>
        <taxon>Chara</taxon>
    </lineage>
</organism>
<dbReference type="Proteomes" id="UP000265515">
    <property type="component" value="Unassembled WGS sequence"/>
</dbReference>
<comment type="caution">
    <text evidence="12">The sequence shown here is derived from an EMBL/GenBank/DDBJ whole genome shotgun (WGS) entry which is preliminary data.</text>
</comment>
<dbReference type="GO" id="GO:0004571">
    <property type="term" value="F:mannosyl-oligosaccharide 1,2-alpha-mannosidase activity"/>
    <property type="evidence" value="ECO:0007669"/>
    <property type="project" value="InterPro"/>
</dbReference>
<evidence type="ECO:0000256" key="11">
    <source>
        <dbReference type="SAM" id="Phobius"/>
    </source>
</evidence>
<keyword evidence="13" id="KW-1185">Reference proteome</keyword>
<dbReference type="AlphaFoldDB" id="A0A388KBT7"/>
<keyword evidence="11" id="KW-0472">Membrane</keyword>
<dbReference type="InterPro" id="IPR036026">
    <property type="entry name" value="Seven-hairpin_glycosidases"/>
</dbReference>
<keyword evidence="5 7" id="KW-1015">Disulfide bond</keyword>
<feature type="coiled-coil region" evidence="9">
    <location>
        <begin position="44"/>
        <end position="78"/>
    </location>
</feature>
<dbReference type="InterPro" id="IPR012341">
    <property type="entry name" value="6hp_glycosidase-like_sf"/>
</dbReference>
<reference evidence="12 13" key="1">
    <citation type="journal article" date="2018" name="Cell">
        <title>The Chara Genome: Secondary Complexity and Implications for Plant Terrestrialization.</title>
        <authorList>
            <person name="Nishiyama T."/>
            <person name="Sakayama H."/>
            <person name="Vries J.D."/>
            <person name="Buschmann H."/>
            <person name="Saint-Marcoux D."/>
            <person name="Ullrich K.K."/>
            <person name="Haas F.B."/>
            <person name="Vanderstraeten L."/>
            <person name="Becker D."/>
            <person name="Lang D."/>
            <person name="Vosolsobe S."/>
            <person name="Rombauts S."/>
            <person name="Wilhelmsson P.K.I."/>
            <person name="Janitza P."/>
            <person name="Kern R."/>
            <person name="Heyl A."/>
            <person name="Rumpler F."/>
            <person name="Villalobos L.I.A.C."/>
            <person name="Clay J.M."/>
            <person name="Skokan R."/>
            <person name="Toyoda A."/>
            <person name="Suzuki Y."/>
            <person name="Kagoshima H."/>
            <person name="Schijlen E."/>
            <person name="Tajeshwar N."/>
            <person name="Catarino B."/>
            <person name="Hetherington A.J."/>
            <person name="Saltykova A."/>
            <person name="Bonnot C."/>
            <person name="Breuninger H."/>
            <person name="Symeonidi A."/>
            <person name="Radhakrishnan G.V."/>
            <person name="Van Nieuwerburgh F."/>
            <person name="Deforce D."/>
            <person name="Chang C."/>
            <person name="Karol K.G."/>
            <person name="Hedrich R."/>
            <person name="Ulvskov P."/>
            <person name="Glockner G."/>
            <person name="Delwiche C.F."/>
            <person name="Petrasek J."/>
            <person name="Van de Peer Y."/>
            <person name="Friml J."/>
            <person name="Beilby M."/>
            <person name="Dolan L."/>
            <person name="Kohara Y."/>
            <person name="Sugano S."/>
            <person name="Fujiyama A."/>
            <person name="Delaux P.-M."/>
            <person name="Quint M."/>
            <person name="TheiBen G."/>
            <person name="Hagemann M."/>
            <person name="Harholt J."/>
            <person name="Dunand C."/>
            <person name="Zachgo S."/>
            <person name="Langdale J."/>
            <person name="Maumus F."/>
            <person name="Straeten D.V.D."/>
            <person name="Gould S.B."/>
            <person name="Rensing S.A."/>
        </authorList>
    </citation>
    <scope>NUCLEOTIDE SEQUENCE [LARGE SCALE GENOMIC DNA]</scope>
    <source>
        <strain evidence="12 13">S276</strain>
    </source>
</reference>
<evidence type="ECO:0000256" key="5">
    <source>
        <dbReference type="ARBA" id="ARBA00023157"/>
    </source>
</evidence>
<dbReference type="PANTHER" id="PTHR11742:SF6">
    <property type="entry name" value="MANNOSYL-OLIGOSACCHARIDE ALPHA-1,2-MANNOSIDASE IA-RELATED"/>
    <property type="match status" value="1"/>
</dbReference>
<feature type="transmembrane region" description="Helical" evidence="11">
    <location>
        <begin position="27"/>
        <end position="42"/>
    </location>
</feature>
<dbReference type="EC" id="3.2.1.-" evidence="8"/>
<protein>
    <recommendedName>
        <fullName evidence="8">alpha-1,2-Mannosidase</fullName>
        <ecNumber evidence="8">3.2.1.-</ecNumber>
    </recommendedName>
</protein>
<dbReference type="GO" id="GO:0005975">
    <property type="term" value="P:carbohydrate metabolic process"/>
    <property type="evidence" value="ECO:0007669"/>
    <property type="project" value="InterPro"/>
</dbReference>
<dbReference type="SUPFAM" id="SSF48225">
    <property type="entry name" value="Seven-hairpin glycosidases"/>
    <property type="match status" value="1"/>
</dbReference>
<dbReference type="Gramene" id="GBG67510">
    <property type="protein sequence ID" value="GBG67510"/>
    <property type="gene ID" value="CBR_g643"/>
</dbReference>
<comment type="cofactor">
    <cofactor evidence="1 6">
        <name>Ca(2+)</name>
        <dbReference type="ChEBI" id="CHEBI:29108"/>
    </cofactor>
</comment>
<evidence type="ECO:0000256" key="4">
    <source>
        <dbReference type="ARBA" id="ARBA00022801"/>
    </source>
</evidence>
<evidence type="ECO:0000256" key="2">
    <source>
        <dbReference type="ARBA" id="ARBA00004922"/>
    </source>
</evidence>
<evidence type="ECO:0000256" key="9">
    <source>
        <dbReference type="SAM" id="Coils"/>
    </source>
</evidence>
<evidence type="ECO:0000313" key="12">
    <source>
        <dbReference type="EMBL" id="GBG67510.1"/>
    </source>
</evidence>
<accession>A0A388KBT7</accession>
<dbReference type="InterPro" id="IPR050749">
    <property type="entry name" value="Glycosyl_Hydrolase_47"/>
</dbReference>
<evidence type="ECO:0000256" key="6">
    <source>
        <dbReference type="PIRSR" id="PIRSR601382-2"/>
    </source>
</evidence>
<evidence type="ECO:0000256" key="3">
    <source>
        <dbReference type="ARBA" id="ARBA00007658"/>
    </source>
</evidence>
<evidence type="ECO:0000256" key="8">
    <source>
        <dbReference type="RuleBase" id="RU361193"/>
    </source>
</evidence>
<keyword evidence="4 8" id="KW-0378">Hydrolase</keyword>
<feature type="compositionally biased region" description="Basic and acidic residues" evidence="10">
    <location>
        <begin position="142"/>
        <end position="157"/>
    </location>
</feature>
<dbReference type="GO" id="GO:0005783">
    <property type="term" value="C:endoplasmic reticulum"/>
    <property type="evidence" value="ECO:0007669"/>
    <property type="project" value="TreeGrafter"/>
</dbReference>
<dbReference type="PRINTS" id="PR00747">
    <property type="entry name" value="GLYHDRLASE47"/>
</dbReference>
<dbReference type="InterPro" id="IPR001382">
    <property type="entry name" value="Glyco_hydro_47"/>
</dbReference>
<feature type="region of interest" description="Disordered" evidence="10">
    <location>
        <begin position="102"/>
        <end position="157"/>
    </location>
</feature>
<dbReference type="Pfam" id="PF01532">
    <property type="entry name" value="Glyco_hydro_47"/>
    <property type="match status" value="2"/>
</dbReference>
<feature type="binding site" evidence="6">
    <location>
        <position position="512"/>
    </location>
    <ligand>
        <name>Ca(2+)</name>
        <dbReference type="ChEBI" id="CHEBI:29108"/>
    </ligand>
</feature>
<evidence type="ECO:0000256" key="1">
    <source>
        <dbReference type="ARBA" id="ARBA00001913"/>
    </source>
</evidence>
<keyword evidence="11" id="KW-0812">Transmembrane</keyword>
<dbReference type="GO" id="GO:0000139">
    <property type="term" value="C:Golgi membrane"/>
    <property type="evidence" value="ECO:0007669"/>
    <property type="project" value="TreeGrafter"/>
</dbReference>
<keyword evidence="6" id="KW-0106">Calcium</keyword>
<keyword evidence="6" id="KW-0479">Metal-binding</keyword>
<proteinExistence type="inferred from homology"/>
<dbReference type="EMBL" id="BFEA01000088">
    <property type="protein sequence ID" value="GBG67510.1"/>
    <property type="molecule type" value="Genomic_DNA"/>
</dbReference>
<comment type="similarity">
    <text evidence="3 8">Belongs to the glycosyl hydrolase 47 family.</text>
</comment>
<keyword evidence="9" id="KW-0175">Coiled coil</keyword>